<comment type="similarity">
    <text evidence="1">Belongs to the dpy-30 family.</text>
</comment>
<name>A0ABQ7T1T2_PHRPL</name>
<dbReference type="Pfam" id="PF05186">
    <property type="entry name" value="Dpy-30"/>
    <property type="match status" value="1"/>
</dbReference>
<sequence>MGMDVEYLKKCVGKCLVEGLVEVADRQPVDPINFLAHWIYSYKEKINEEEKRKIERVQLERENENALVELERREKLKAEELLVAQKFEEQQKV</sequence>
<dbReference type="PANTHER" id="PTHR23356:SF16">
    <property type="entry name" value="DPY30 DOMAIN CONTAINING 2"/>
    <property type="match status" value="1"/>
</dbReference>
<reference evidence="3 4" key="1">
    <citation type="journal article" date="2022" name="Gigascience">
        <title>A chromosome-level genome assembly and annotation of the desert horned lizard, Phrynosoma platyrhinos, provides insight into chromosomal rearrangements among reptiles.</title>
        <authorList>
            <person name="Koochekian N."/>
            <person name="Ascanio A."/>
            <person name="Farleigh K."/>
            <person name="Card D.C."/>
            <person name="Schield D.R."/>
            <person name="Castoe T.A."/>
            <person name="Jezkova T."/>
        </authorList>
    </citation>
    <scope>NUCLEOTIDE SEQUENCE [LARGE SCALE GENOMIC DNA]</scope>
    <source>
        <strain evidence="3">NK-2021</strain>
    </source>
</reference>
<dbReference type="InterPro" id="IPR007858">
    <property type="entry name" value="Dpy-30_motif"/>
</dbReference>
<evidence type="ECO:0008006" key="5">
    <source>
        <dbReference type="Google" id="ProtNLM"/>
    </source>
</evidence>
<gene>
    <name evidence="3" type="ORF">JD844_006179</name>
</gene>
<keyword evidence="2" id="KW-0175">Coiled coil</keyword>
<dbReference type="Gene3D" id="1.20.890.10">
    <property type="entry name" value="cAMP-dependent protein kinase regulatory subunit, dimerization-anchoring domain"/>
    <property type="match status" value="1"/>
</dbReference>
<evidence type="ECO:0000313" key="3">
    <source>
        <dbReference type="EMBL" id="KAH0623431.1"/>
    </source>
</evidence>
<evidence type="ECO:0000256" key="2">
    <source>
        <dbReference type="SAM" id="Coils"/>
    </source>
</evidence>
<evidence type="ECO:0000313" key="4">
    <source>
        <dbReference type="Proteomes" id="UP000826234"/>
    </source>
</evidence>
<comment type="caution">
    <text evidence="3">The sequence shown here is derived from an EMBL/GenBank/DDBJ whole genome shotgun (WGS) entry which is preliminary data.</text>
</comment>
<dbReference type="EMBL" id="JAIPUX010001880">
    <property type="protein sequence ID" value="KAH0623431.1"/>
    <property type="molecule type" value="Genomic_DNA"/>
</dbReference>
<dbReference type="InterPro" id="IPR037856">
    <property type="entry name" value="Sdc1/DPY30"/>
</dbReference>
<proteinExistence type="inferred from homology"/>
<dbReference type="InterPro" id="IPR049630">
    <property type="entry name" value="DYDC-like_DD"/>
</dbReference>
<protein>
    <recommendedName>
        <fullName evidence="5">DPY30 domain-containing protein 1</fullName>
    </recommendedName>
</protein>
<dbReference type="CDD" id="cd22966">
    <property type="entry name" value="DD_DYDC-like"/>
    <property type="match status" value="1"/>
</dbReference>
<accession>A0ABQ7T1T2</accession>
<keyword evidence="4" id="KW-1185">Reference proteome</keyword>
<dbReference type="PANTHER" id="PTHR23356">
    <property type="entry name" value="DPY30-RELATED"/>
    <property type="match status" value="1"/>
</dbReference>
<feature type="coiled-coil region" evidence="2">
    <location>
        <begin position="47"/>
        <end position="79"/>
    </location>
</feature>
<dbReference type="Proteomes" id="UP000826234">
    <property type="component" value="Unassembled WGS sequence"/>
</dbReference>
<organism evidence="3 4">
    <name type="scientific">Phrynosoma platyrhinos</name>
    <name type="common">Desert horned lizard</name>
    <dbReference type="NCBI Taxonomy" id="52577"/>
    <lineage>
        <taxon>Eukaryota</taxon>
        <taxon>Metazoa</taxon>
        <taxon>Chordata</taxon>
        <taxon>Craniata</taxon>
        <taxon>Vertebrata</taxon>
        <taxon>Euteleostomi</taxon>
        <taxon>Lepidosauria</taxon>
        <taxon>Squamata</taxon>
        <taxon>Bifurcata</taxon>
        <taxon>Unidentata</taxon>
        <taxon>Episquamata</taxon>
        <taxon>Toxicofera</taxon>
        <taxon>Iguania</taxon>
        <taxon>Phrynosomatidae</taxon>
        <taxon>Phrynosomatinae</taxon>
        <taxon>Phrynosoma</taxon>
    </lineage>
</organism>
<evidence type="ECO:0000256" key="1">
    <source>
        <dbReference type="ARBA" id="ARBA00010849"/>
    </source>
</evidence>